<dbReference type="Proteomes" id="UP000019484">
    <property type="component" value="Unassembled WGS sequence"/>
</dbReference>
<dbReference type="STRING" id="1182541.W9YX17"/>
<dbReference type="PANTHER" id="PTHR35395:SF1">
    <property type="entry name" value="DUF6536 DOMAIN-CONTAINING PROTEIN"/>
    <property type="match status" value="1"/>
</dbReference>
<protein>
    <recommendedName>
        <fullName evidence="2">DUF6536 domain-containing protein</fullName>
    </recommendedName>
</protein>
<dbReference type="Pfam" id="PF20163">
    <property type="entry name" value="DUF6536"/>
    <property type="match status" value="1"/>
</dbReference>
<keyword evidence="4" id="KW-1185">Reference proteome</keyword>
<feature type="transmembrane region" description="Helical" evidence="1">
    <location>
        <begin position="668"/>
        <end position="689"/>
    </location>
</feature>
<dbReference type="OrthoDB" id="5429634at2759"/>
<dbReference type="RefSeq" id="XP_007721729.1">
    <property type="nucleotide sequence ID" value="XM_007723539.1"/>
</dbReference>
<evidence type="ECO:0000256" key="1">
    <source>
        <dbReference type="SAM" id="Phobius"/>
    </source>
</evidence>
<accession>W9YX17</accession>
<feature type="transmembrane region" description="Helical" evidence="1">
    <location>
        <begin position="101"/>
        <end position="121"/>
    </location>
</feature>
<comment type="caution">
    <text evidence="3">The sequence shown here is derived from an EMBL/GenBank/DDBJ whole genome shotgun (WGS) entry which is preliminary data.</text>
</comment>
<feature type="transmembrane region" description="Helical" evidence="1">
    <location>
        <begin position="207"/>
        <end position="224"/>
    </location>
</feature>
<dbReference type="eggNOG" id="ENOG502RYAY">
    <property type="taxonomic scope" value="Eukaryota"/>
</dbReference>
<keyword evidence="1" id="KW-0472">Membrane</keyword>
<gene>
    <name evidence="3" type="ORF">A1O1_02628</name>
</gene>
<evidence type="ECO:0000313" key="3">
    <source>
        <dbReference type="EMBL" id="EXJ94235.1"/>
    </source>
</evidence>
<name>W9YX17_9EURO</name>
<reference evidence="3 4" key="1">
    <citation type="submission" date="2013-03" db="EMBL/GenBank/DDBJ databases">
        <title>The Genome Sequence of Capronia coronata CBS 617.96.</title>
        <authorList>
            <consortium name="The Broad Institute Genomics Platform"/>
            <person name="Cuomo C."/>
            <person name="de Hoog S."/>
            <person name="Gorbushina A."/>
            <person name="Walker B."/>
            <person name="Young S.K."/>
            <person name="Zeng Q."/>
            <person name="Gargeya S."/>
            <person name="Fitzgerald M."/>
            <person name="Haas B."/>
            <person name="Abouelleil A."/>
            <person name="Allen A.W."/>
            <person name="Alvarado L."/>
            <person name="Arachchi H.M."/>
            <person name="Berlin A.M."/>
            <person name="Chapman S.B."/>
            <person name="Gainer-Dewar J."/>
            <person name="Goldberg J."/>
            <person name="Griggs A."/>
            <person name="Gujja S."/>
            <person name="Hansen M."/>
            <person name="Howarth C."/>
            <person name="Imamovic A."/>
            <person name="Ireland A."/>
            <person name="Larimer J."/>
            <person name="McCowan C."/>
            <person name="Murphy C."/>
            <person name="Pearson M."/>
            <person name="Poon T.W."/>
            <person name="Priest M."/>
            <person name="Roberts A."/>
            <person name="Saif S."/>
            <person name="Shea T."/>
            <person name="Sisk P."/>
            <person name="Sykes S."/>
            <person name="Wortman J."/>
            <person name="Nusbaum C."/>
            <person name="Birren B."/>
        </authorList>
    </citation>
    <scope>NUCLEOTIDE SEQUENCE [LARGE SCALE GENOMIC DNA]</scope>
    <source>
        <strain evidence="3 4">CBS 617.96</strain>
    </source>
</reference>
<feature type="transmembrane region" description="Helical" evidence="1">
    <location>
        <begin position="625"/>
        <end position="648"/>
    </location>
</feature>
<keyword evidence="1" id="KW-0812">Transmembrane</keyword>
<dbReference type="GeneID" id="19157528"/>
<evidence type="ECO:0000313" key="4">
    <source>
        <dbReference type="Proteomes" id="UP000019484"/>
    </source>
</evidence>
<dbReference type="InterPro" id="IPR046623">
    <property type="entry name" value="DUF6536"/>
</dbReference>
<proteinExistence type="predicted"/>
<evidence type="ECO:0000259" key="2">
    <source>
        <dbReference type="Pfam" id="PF20163"/>
    </source>
</evidence>
<dbReference type="AlphaFoldDB" id="W9YX17"/>
<dbReference type="HOGENOM" id="CLU_010112_0_0_1"/>
<feature type="domain" description="DUF6536" evidence="2">
    <location>
        <begin position="95"/>
        <end position="247"/>
    </location>
</feature>
<dbReference type="PANTHER" id="PTHR35395">
    <property type="entry name" value="DUF6536 DOMAIN-CONTAINING PROTEIN"/>
    <property type="match status" value="1"/>
</dbReference>
<feature type="transmembrane region" description="Helical" evidence="1">
    <location>
        <begin position="392"/>
        <end position="418"/>
    </location>
</feature>
<sequence length="796" mass="87129">MESNAKRRHIPHWPPFKQPYQQLGSAENVQLTPLPLTGGSQRSSLRSTYLFSPDSNSATAYTPDPLASTSTAFLRHSSRQDSNRRSRRRWLGQGWKASTRIALFAAVVVLVANVSITSAIVTNGMDMQGGVWMVYAGSCEQIETKDTWVHLALNVVATILLASSNYCMQLLSAPSRSEIDRAHAKRKWLDVGIPSIRNLGSLRKKKVILWWVLGISSIPLHLVYNSIFFSALATNNYNVLYASESFVDGNSYDTTRFADTGACNVSDIQSRAKNFLALSNQDCIHAYAKDFVEDRRNVIVVVKNPPAGQGSLFRVAANEFPPVITTKYDPFSWICDNAAVVNQTGACCENEFGVVPCSKITPKLLDMAGQWSTGGFEVDHCLSEPVESQCHLHFSLILMSVVLGFNVLKVIAVGFVALRLGEAPLVTAGDAIQSFLLNPDHTTEGMCLASHSSVVASLKLGYSAMPTPTRYSPQQYRFHESASWRQWGFLLGLFALLGTGTSVCLALGIEHFNGDRTMQHAWSIGLGNVRPQNLIMGWNLPGSGNTSITVSTLIANTPQALFSFLYVCYNSLFTGMFLAREVMRFGISAGRGRGRGRKYLRVSDPRGSQKATYFLNLPYRYGIPLLVGSGLMHWLVSQSVFLANITIIPRDGLVPMQDEITTVAYSPLAMLLLLFLGFLLLGFLLATALRKLPFCMPLAGSNSLALSAACHPPLGPDPDVEREDMVLRPLSWGAVPGGSKKVDLGIRDHHAQGFEDQMGAVDDDGRGIGHCCFSDRALDFPEVGKLYARTSGSVYS</sequence>
<feature type="transmembrane region" description="Helical" evidence="1">
    <location>
        <begin position="560"/>
        <end position="579"/>
    </location>
</feature>
<keyword evidence="1" id="KW-1133">Transmembrane helix</keyword>
<organism evidence="3 4">
    <name type="scientific">Capronia coronata CBS 617.96</name>
    <dbReference type="NCBI Taxonomy" id="1182541"/>
    <lineage>
        <taxon>Eukaryota</taxon>
        <taxon>Fungi</taxon>
        <taxon>Dikarya</taxon>
        <taxon>Ascomycota</taxon>
        <taxon>Pezizomycotina</taxon>
        <taxon>Eurotiomycetes</taxon>
        <taxon>Chaetothyriomycetidae</taxon>
        <taxon>Chaetothyriales</taxon>
        <taxon>Herpotrichiellaceae</taxon>
        <taxon>Capronia</taxon>
    </lineage>
</organism>
<feature type="transmembrane region" description="Helical" evidence="1">
    <location>
        <begin position="487"/>
        <end position="509"/>
    </location>
</feature>
<dbReference type="EMBL" id="AMWN01000002">
    <property type="protein sequence ID" value="EXJ94235.1"/>
    <property type="molecule type" value="Genomic_DNA"/>
</dbReference>